<evidence type="ECO:0000313" key="3">
    <source>
        <dbReference type="Proteomes" id="UP001642260"/>
    </source>
</evidence>
<comment type="caution">
    <text evidence="2">The sequence shown here is derived from an EMBL/GenBank/DDBJ whole genome shotgun (WGS) entry which is preliminary data.</text>
</comment>
<evidence type="ECO:0000313" key="2">
    <source>
        <dbReference type="EMBL" id="CAH8355770.1"/>
    </source>
</evidence>
<keyword evidence="3" id="KW-1185">Reference proteome</keyword>
<sequence length="138" mass="15561">MGHASTFSCHLYLSSEGDETLVLIPKLREIDLSSTVASVGDSDSIAGENGGGMSAEKKRSGTTARGKRLLKVRDEKRKRKYDRLHDYPSWAKYSLLHSNIGNPELMRKKLVEKVRKKGKDFQKQKIGFVLSFKVSFKE</sequence>
<reference evidence="2 3" key="1">
    <citation type="submission" date="2022-03" db="EMBL/GenBank/DDBJ databases">
        <authorList>
            <person name="Macdonald S."/>
            <person name="Ahmed S."/>
            <person name="Newling K."/>
        </authorList>
    </citation>
    <scope>NUCLEOTIDE SEQUENCE [LARGE SCALE GENOMIC DNA]</scope>
</reference>
<gene>
    <name evidence="2" type="ORF">ERUC_LOCUS21525</name>
</gene>
<organism evidence="2 3">
    <name type="scientific">Eruca vesicaria subsp. sativa</name>
    <name type="common">Garden rocket</name>
    <name type="synonym">Eruca sativa</name>
    <dbReference type="NCBI Taxonomy" id="29727"/>
    <lineage>
        <taxon>Eukaryota</taxon>
        <taxon>Viridiplantae</taxon>
        <taxon>Streptophyta</taxon>
        <taxon>Embryophyta</taxon>
        <taxon>Tracheophyta</taxon>
        <taxon>Spermatophyta</taxon>
        <taxon>Magnoliopsida</taxon>
        <taxon>eudicotyledons</taxon>
        <taxon>Gunneridae</taxon>
        <taxon>Pentapetalae</taxon>
        <taxon>rosids</taxon>
        <taxon>malvids</taxon>
        <taxon>Brassicales</taxon>
        <taxon>Brassicaceae</taxon>
        <taxon>Brassiceae</taxon>
        <taxon>Eruca</taxon>
    </lineage>
</organism>
<proteinExistence type="predicted"/>
<dbReference type="PANTHER" id="PTHR46737">
    <property type="entry name" value="OS02G0827600 PROTEIN"/>
    <property type="match status" value="1"/>
</dbReference>
<dbReference type="AlphaFoldDB" id="A0ABC8KA11"/>
<name>A0ABC8KA11_ERUVS</name>
<evidence type="ECO:0000256" key="1">
    <source>
        <dbReference type="SAM" id="MobiDB-lite"/>
    </source>
</evidence>
<dbReference type="Proteomes" id="UP001642260">
    <property type="component" value="Unassembled WGS sequence"/>
</dbReference>
<dbReference type="PANTHER" id="PTHR46737:SF2">
    <property type="entry name" value="OS02G0827600 PROTEIN"/>
    <property type="match status" value="1"/>
</dbReference>
<feature type="region of interest" description="Disordered" evidence="1">
    <location>
        <begin position="39"/>
        <end position="68"/>
    </location>
</feature>
<protein>
    <submittedName>
        <fullName evidence="2">Uncharacterized protein</fullName>
    </submittedName>
</protein>
<accession>A0ABC8KA11</accession>
<dbReference type="EMBL" id="CAKOAT010211822">
    <property type="protein sequence ID" value="CAH8355770.1"/>
    <property type="molecule type" value="Genomic_DNA"/>
</dbReference>